<feature type="binding site" description="in other chain" evidence="7">
    <location>
        <position position="128"/>
    </location>
    <ligand>
        <name>IMP</name>
        <dbReference type="ChEBI" id="CHEBI:58053"/>
        <note>ligand shared between dimeric partners</note>
    </ligand>
</feature>
<keyword evidence="4 7" id="KW-0658">Purine biosynthesis</keyword>
<dbReference type="InterPro" id="IPR018220">
    <property type="entry name" value="Adenylosuccin_syn_GTP-bd"/>
</dbReference>
<feature type="binding site" evidence="7">
    <location>
        <begin position="12"/>
        <end position="18"/>
    </location>
    <ligand>
        <name>GTP</name>
        <dbReference type="ChEBI" id="CHEBI:37565"/>
    </ligand>
</feature>
<dbReference type="GO" id="GO:0004019">
    <property type="term" value="F:adenylosuccinate synthase activity"/>
    <property type="evidence" value="ECO:0007669"/>
    <property type="project" value="UniProtKB-EC"/>
</dbReference>
<evidence type="ECO:0000256" key="4">
    <source>
        <dbReference type="ARBA" id="ARBA00022755"/>
    </source>
</evidence>
<dbReference type="Proteomes" id="UP001431693">
    <property type="component" value="Unassembled WGS sequence"/>
</dbReference>
<dbReference type="RefSeq" id="WP_283713931.1">
    <property type="nucleotide sequence ID" value="NZ_JASJEW010000008.1"/>
</dbReference>
<dbReference type="PANTHER" id="PTHR11846:SF0">
    <property type="entry name" value="ADENYLOSUCCINATE SYNTHETASE"/>
    <property type="match status" value="1"/>
</dbReference>
<feature type="binding site" description="in other chain" evidence="7">
    <location>
        <position position="304"/>
    </location>
    <ligand>
        <name>IMP</name>
        <dbReference type="ChEBI" id="CHEBI:58053"/>
        <note>ligand shared between dimeric partners</note>
    </ligand>
</feature>
<keyword evidence="1 7" id="KW-0436">Ligase</keyword>
<dbReference type="NCBIfam" id="NF002223">
    <property type="entry name" value="PRK01117.1"/>
    <property type="match status" value="1"/>
</dbReference>
<feature type="active site" description="Proton donor" evidence="7">
    <location>
        <position position="41"/>
    </location>
</feature>
<feature type="binding site" evidence="7">
    <location>
        <position position="13"/>
    </location>
    <ligand>
        <name>Mg(2+)</name>
        <dbReference type="ChEBI" id="CHEBI:18420"/>
    </ligand>
</feature>
<comment type="cofactor">
    <cofactor evidence="7">
        <name>Mg(2+)</name>
        <dbReference type="ChEBI" id="CHEBI:18420"/>
    </cofactor>
    <text evidence="7">Binds 1 Mg(2+) ion per subunit.</text>
</comment>
<keyword evidence="6 7" id="KW-0342">GTP-binding</keyword>
<evidence type="ECO:0000256" key="5">
    <source>
        <dbReference type="ARBA" id="ARBA00022842"/>
    </source>
</evidence>
<evidence type="ECO:0000313" key="10">
    <source>
        <dbReference type="Proteomes" id="UP001431693"/>
    </source>
</evidence>
<dbReference type="Gene3D" id="3.40.440.10">
    <property type="entry name" value="Adenylosuccinate Synthetase, subunit A, domain 1"/>
    <property type="match status" value="1"/>
</dbReference>
<feature type="binding site" evidence="7">
    <location>
        <begin position="300"/>
        <end position="306"/>
    </location>
    <ligand>
        <name>substrate</name>
    </ligand>
</feature>
<feature type="binding site" evidence="7">
    <location>
        <begin position="414"/>
        <end position="416"/>
    </location>
    <ligand>
        <name>GTP</name>
        <dbReference type="ChEBI" id="CHEBI:37565"/>
    </ligand>
</feature>
<evidence type="ECO:0000256" key="1">
    <source>
        <dbReference type="ARBA" id="ARBA00022598"/>
    </source>
</evidence>
<dbReference type="InterPro" id="IPR042110">
    <property type="entry name" value="Adenylosuccinate_synth_dom2"/>
</dbReference>
<feature type="binding site" evidence="7">
    <location>
        <begin position="40"/>
        <end position="42"/>
    </location>
    <ligand>
        <name>GTP</name>
        <dbReference type="ChEBI" id="CHEBI:37565"/>
    </ligand>
</feature>
<gene>
    <name evidence="7" type="primary">purA</name>
    <name evidence="9" type="ORF">QJ043_04085</name>
</gene>
<evidence type="ECO:0000256" key="2">
    <source>
        <dbReference type="ARBA" id="ARBA00022723"/>
    </source>
</evidence>
<dbReference type="Gene3D" id="1.10.300.10">
    <property type="entry name" value="Adenylosuccinate Synthetase, subunit A, domain 2"/>
    <property type="match status" value="1"/>
</dbReference>
<evidence type="ECO:0000256" key="8">
    <source>
        <dbReference type="RuleBase" id="RU000520"/>
    </source>
</evidence>
<feature type="binding site" description="in other chain" evidence="7">
    <location>
        <begin position="38"/>
        <end position="41"/>
    </location>
    <ligand>
        <name>IMP</name>
        <dbReference type="ChEBI" id="CHEBI:58053"/>
        <note>ligand shared between dimeric partners</note>
    </ligand>
</feature>
<dbReference type="PANTHER" id="PTHR11846">
    <property type="entry name" value="ADENYLOSUCCINATE SYNTHETASE"/>
    <property type="match status" value="1"/>
</dbReference>
<dbReference type="PROSITE" id="PS01266">
    <property type="entry name" value="ADENYLOSUCCIN_SYN_1"/>
    <property type="match status" value="1"/>
</dbReference>
<protein>
    <recommendedName>
        <fullName evidence="7 8">Adenylosuccinate synthetase</fullName>
        <shortName evidence="7">AMPSase</shortName>
        <shortName evidence="7">AdSS</shortName>
        <ecNumber evidence="7 8">6.3.4.4</ecNumber>
    </recommendedName>
    <alternativeName>
        <fullName evidence="7">IMP--aspartate ligase</fullName>
    </alternativeName>
</protein>
<accession>A0ABT6ZJM3</accession>
<dbReference type="InterPro" id="IPR027417">
    <property type="entry name" value="P-loop_NTPase"/>
</dbReference>
<comment type="similarity">
    <text evidence="7 8">Belongs to the adenylosuccinate synthetase family.</text>
</comment>
<dbReference type="EMBL" id="JASJEX010000002">
    <property type="protein sequence ID" value="MDJ1129257.1"/>
    <property type="molecule type" value="Genomic_DNA"/>
</dbReference>
<keyword evidence="5 7" id="KW-0460">Magnesium</keyword>
<comment type="function">
    <text evidence="7">Plays an important role in the de novo pathway of purine nucleotide biosynthesis. Catalyzes the first committed step in the biosynthesis of AMP from IMP.</text>
</comment>
<comment type="pathway">
    <text evidence="7 8">Purine metabolism; AMP biosynthesis via de novo pathway; AMP from IMP: step 1/2.</text>
</comment>
<feature type="binding site" description="in other chain" evidence="7">
    <location>
        <begin position="13"/>
        <end position="16"/>
    </location>
    <ligand>
        <name>IMP</name>
        <dbReference type="ChEBI" id="CHEBI:58053"/>
        <note>ligand shared between dimeric partners</note>
    </ligand>
</feature>
<feature type="binding site" evidence="7">
    <location>
        <position position="40"/>
    </location>
    <ligand>
        <name>Mg(2+)</name>
        <dbReference type="ChEBI" id="CHEBI:18420"/>
    </ligand>
</feature>
<dbReference type="NCBIfam" id="TIGR00184">
    <property type="entry name" value="purA"/>
    <property type="match status" value="1"/>
</dbReference>
<evidence type="ECO:0000256" key="3">
    <source>
        <dbReference type="ARBA" id="ARBA00022741"/>
    </source>
</evidence>
<dbReference type="EC" id="6.3.4.4" evidence="7 8"/>
<evidence type="ECO:0000313" key="9">
    <source>
        <dbReference type="EMBL" id="MDJ1129257.1"/>
    </source>
</evidence>
<proteinExistence type="inferred from homology"/>
<feature type="binding site" evidence="7">
    <location>
        <begin position="332"/>
        <end position="334"/>
    </location>
    <ligand>
        <name>GTP</name>
        <dbReference type="ChEBI" id="CHEBI:37565"/>
    </ligand>
</feature>
<keyword evidence="3 7" id="KW-0547">Nucleotide-binding</keyword>
<comment type="caution">
    <text evidence="9">The sequence shown here is derived from an EMBL/GenBank/DDBJ whole genome shotgun (WGS) entry which is preliminary data.</text>
</comment>
<reference evidence="9" key="1">
    <citation type="submission" date="2023-05" db="EMBL/GenBank/DDBJ databases">
        <title>[olsenella] sp. nov., isolated from a pig farm feces dump.</title>
        <authorList>
            <person name="Chang Y.-H."/>
        </authorList>
    </citation>
    <scope>NUCLEOTIDE SEQUENCE</scope>
    <source>
        <strain evidence="9">YH-ols2217</strain>
    </source>
</reference>
<dbReference type="Pfam" id="PF00709">
    <property type="entry name" value="Adenylsucc_synt"/>
    <property type="match status" value="1"/>
</dbReference>
<organism evidence="9 10">
    <name type="scientific">Kribbibacterium absianum</name>
    <dbReference type="NCBI Taxonomy" id="3044210"/>
    <lineage>
        <taxon>Bacteria</taxon>
        <taxon>Bacillati</taxon>
        <taxon>Actinomycetota</taxon>
        <taxon>Coriobacteriia</taxon>
        <taxon>Coriobacteriales</taxon>
        <taxon>Kribbibacteriaceae</taxon>
        <taxon>Kribbibacterium</taxon>
    </lineage>
</organism>
<comment type="subcellular location">
    <subcellularLocation>
        <location evidence="7">Cytoplasm</location>
    </subcellularLocation>
</comment>
<keyword evidence="7" id="KW-0963">Cytoplasm</keyword>
<dbReference type="InterPro" id="IPR042109">
    <property type="entry name" value="Adenylosuccinate_synth_dom1"/>
</dbReference>
<dbReference type="SUPFAM" id="SSF52540">
    <property type="entry name" value="P-loop containing nucleoside triphosphate hydrolases"/>
    <property type="match status" value="1"/>
</dbReference>
<feature type="binding site" description="in other chain" evidence="7">
    <location>
        <position position="238"/>
    </location>
    <ligand>
        <name>IMP</name>
        <dbReference type="ChEBI" id="CHEBI:58053"/>
        <note>ligand shared between dimeric partners</note>
    </ligand>
</feature>
<feature type="binding site" description="in other chain" evidence="7">
    <location>
        <position position="223"/>
    </location>
    <ligand>
        <name>IMP</name>
        <dbReference type="ChEBI" id="CHEBI:58053"/>
        <note>ligand shared between dimeric partners</note>
    </ligand>
</feature>
<dbReference type="InterPro" id="IPR001114">
    <property type="entry name" value="Adenylosuccinate_synthetase"/>
</dbReference>
<feature type="binding site" evidence="7">
    <location>
        <position position="142"/>
    </location>
    <ligand>
        <name>IMP</name>
        <dbReference type="ChEBI" id="CHEBI:58053"/>
        <note>ligand shared between dimeric partners</note>
    </ligand>
</feature>
<keyword evidence="2 7" id="KW-0479">Metal-binding</keyword>
<name>A0ABT6ZJM3_9ACTN</name>
<dbReference type="Gene3D" id="3.90.170.10">
    <property type="entry name" value="Adenylosuccinate Synthetase, subunit A, domain 3"/>
    <property type="match status" value="1"/>
</dbReference>
<keyword evidence="10" id="KW-1185">Reference proteome</keyword>
<sequence length="434" mass="47561">MGSTILVGTQWGDEGKGKVTDLISGEYDIVCRCQGGANAGHTVIANGHKLALHQIPSGVVYDEVVPVIGNGCIVDPSVVLEEFAQLDAQGIDYSNLKISGNAHIVMPYHKDLDGANERRLGKNLIGTTRRGVGPCYSDKAARIGLRMQDMLDEKIFRQKLETALLEKNPILELIYGMPTYTVDQICETYLPYAERLKPYIIESSKYLNEAIDEGKNILFEGSQATMLDIDFGTYPFVTSSNCTAGGAITGSGVGPKNIDRVVGIAKAYLTRVGSGPFPTELPQGDEVGELLCEVGHEYGVTTGRKRRCGWYDAVVVNYAARVNGLTDLALTKLDVLGCLDTIKVCVAYECDGVRYTTVPEHQSVFYKAEPVYIEMPGWKCDISNVRNYYELPREAKDYVDLIEQLSGVPVSIVCVGPDREQTIDRHWTAGPRSL</sequence>
<dbReference type="SMART" id="SM00788">
    <property type="entry name" value="Adenylsucc_synt"/>
    <property type="match status" value="1"/>
</dbReference>
<feature type="binding site" evidence="7">
    <location>
        <position position="306"/>
    </location>
    <ligand>
        <name>GTP</name>
        <dbReference type="ChEBI" id="CHEBI:37565"/>
    </ligand>
</feature>
<dbReference type="CDD" id="cd03108">
    <property type="entry name" value="AdSS"/>
    <property type="match status" value="1"/>
</dbReference>
<feature type="active site" description="Proton acceptor" evidence="7">
    <location>
        <position position="13"/>
    </location>
</feature>
<evidence type="ECO:0000256" key="7">
    <source>
        <dbReference type="HAMAP-Rule" id="MF_00011"/>
    </source>
</evidence>
<comment type="catalytic activity">
    <reaction evidence="7 8">
        <text>IMP + L-aspartate + GTP = N(6)-(1,2-dicarboxyethyl)-AMP + GDP + phosphate + 2 H(+)</text>
        <dbReference type="Rhea" id="RHEA:15753"/>
        <dbReference type="ChEBI" id="CHEBI:15378"/>
        <dbReference type="ChEBI" id="CHEBI:29991"/>
        <dbReference type="ChEBI" id="CHEBI:37565"/>
        <dbReference type="ChEBI" id="CHEBI:43474"/>
        <dbReference type="ChEBI" id="CHEBI:57567"/>
        <dbReference type="ChEBI" id="CHEBI:58053"/>
        <dbReference type="ChEBI" id="CHEBI:58189"/>
        <dbReference type="EC" id="6.3.4.4"/>
    </reaction>
</comment>
<dbReference type="HAMAP" id="MF_00011">
    <property type="entry name" value="Adenylosucc_synth"/>
    <property type="match status" value="1"/>
</dbReference>
<comment type="subunit">
    <text evidence="7">Homodimer.</text>
</comment>
<dbReference type="InterPro" id="IPR042111">
    <property type="entry name" value="Adenylosuccinate_synth_dom3"/>
</dbReference>
<evidence type="ECO:0000256" key="6">
    <source>
        <dbReference type="ARBA" id="ARBA00023134"/>
    </source>
</evidence>